<proteinExistence type="predicted"/>
<reference evidence="2" key="1">
    <citation type="submission" date="2018-06" db="EMBL/GenBank/DDBJ databases">
        <authorList>
            <person name="Cea G.-C."/>
            <person name="William W."/>
        </authorList>
    </citation>
    <scope>NUCLEOTIDE SEQUENCE [LARGE SCALE GENOMIC DNA]</scope>
    <source>
        <strain evidence="2">DB21MT-2</strain>
    </source>
</reference>
<accession>A0A330M657</accession>
<dbReference type="Proteomes" id="UP000250123">
    <property type="component" value="Chromosome SHEWBE"/>
</dbReference>
<gene>
    <name evidence="1" type="ORF">SHEWBE_2970</name>
</gene>
<dbReference type="EMBL" id="LS483452">
    <property type="protein sequence ID" value="SQH76933.1"/>
    <property type="molecule type" value="Genomic_DNA"/>
</dbReference>
<protein>
    <submittedName>
        <fullName evidence="1">Uncharacterized protein</fullName>
    </submittedName>
</protein>
<evidence type="ECO:0000313" key="1">
    <source>
        <dbReference type="EMBL" id="SQH76933.1"/>
    </source>
</evidence>
<organism evidence="1 2">
    <name type="scientific">Shewanella benthica</name>
    <dbReference type="NCBI Taxonomy" id="43661"/>
    <lineage>
        <taxon>Bacteria</taxon>
        <taxon>Pseudomonadati</taxon>
        <taxon>Pseudomonadota</taxon>
        <taxon>Gammaproteobacteria</taxon>
        <taxon>Alteromonadales</taxon>
        <taxon>Shewanellaceae</taxon>
        <taxon>Shewanella</taxon>
    </lineage>
</organism>
<evidence type="ECO:0000313" key="2">
    <source>
        <dbReference type="Proteomes" id="UP000250123"/>
    </source>
</evidence>
<dbReference type="AlphaFoldDB" id="A0A330M657"/>
<dbReference type="KEGG" id="sbk:SHEWBE_2970"/>
<name>A0A330M657_9GAMM</name>
<dbReference type="RefSeq" id="WP_231926299.1">
    <property type="nucleotide sequence ID" value="NZ_LS483452.1"/>
</dbReference>
<sequence>MKLCFTTKINGEVISPISLRFNSGIDLKLRFDTPWINATSPVKLRFGDGEVTPPVLPRDNTIGIECGITWVKPSVAESRLVIAERSQNLEVDIVSQWRQNNSEIALLSSWASFHSKGVTYSAPWQIKVQTRTDLAIVYITPDKHDAQFSVDWLSSPLHQVNLLAAWLDVAPHQLDSSVNWRDAEKHVLSMVFSYHGQVCDDETAITWGPHAARWICSTHYRPPEPGLFTLRFSDPWMQPGAPLVLRFSPSPKYCYFDDGGGLIDANPSLPPIDFEIPIEPQLRRAYIMQPTIDCIRVSDSKRIVINSVSLNHSRGQYSQAVSIGFSSRIDAENAENQLLKLSLNGYDFYFICEEKAESKLFGSHTFTANGRSRSAELATPYELPVSYTNSTGRSFAGILSDLIQYSPWSVSLNGVTDFTIPAGVFSTSGKSPLEAINDAAEQVGCMVLSDDATQTLTVVPRWPTVPWLMSGANADITVHEAVILAHSMKETRQVLCNSVWIRGEQQGVSCQVKRAGTAGNVNAADISNQLIVDNQAARTAGTVALADTGKKRIHNISLPIMADLPPLTVGMLVGVRDGASLFKSVCDSVNISANVSDAGEISIEQAITVIESLE</sequence>